<dbReference type="SUPFAM" id="SSF55729">
    <property type="entry name" value="Acyl-CoA N-acyltransferases (Nat)"/>
    <property type="match status" value="1"/>
</dbReference>
<dbReference type="PANTHER" id="PTHR43420">
    <property type="entry name" value="ACETYLTRANSFERASE"/>
    <property type="match status" value="1"/>
</dbReference>
<dbReference type="InterPro" id="IPR000182">
    <property type="entry name" value="GNAT_dom"/>
</dbReference>
<dbReference type="PROSITE" id="PS51186">
    <property type="entry name" value="GNAT"/>
    <property type="match status" value="1"/>
</dbReference>
<reference evidence="5 6" key="1">
    <citation type="submission" date="2019-07" db="EMBL/GenBank/DDBJ databases">
        <title>R&amp;d 2014.</title>
        <authorList>
            <person name="Klenk H.-P."/>
        </authorList>
    </citation>
    <scope>NUCLEOTIDE SEQUENCE [LARGE SCALE GENOMIC DNA]</scope>
    <source>
        <strain evidence="5 6">DSM 43868</strain>
    </source>
</reference>
<dbReference type="AlphaFoldDB" id="A0A562I4G2"/>
<dbReference type="RefSeq" id="WP_211372479.1">
    <property type="nucleotide sequence ID" value="NZ_BAAATQ010000184.1"/>
</dbReference>
<dbReference type="EMBL" id="VLKE01000001">
    <property type="protein sequence ID" value="TWH65852.1"/>
    <property type="molecule type" value="Genomic_DNA"/>
</dbReference>
<dbReference type="InterPro" id="IPR050680">
    <property type="entry name" value="YpeA/RimI_acetyltransf"/>
</dbReference>
<feature type="domain" description="N-acetyltransferase" evidence="4">
    <location>
        <begin position="1"/>
        <end position="89"/>
    </location>
</feature>
<dbReference type="InterPro" id="IPR016181">
    <property type="entry name" value="Acyl_CoA_acyltransferase"/>
</dbReference>
<dbReference type="CDD" id="cd04301">
    <property type="entry name" value="NAT_SF"/>
    <property type="match status" value="1"/>
</dbReference>
<sequence>MSLPAPGRPSLPRIHHIEVHPAHRGRGHGRRMIQLAEAEVARLGYDQLRLNVFAHNTGAIRLYESLGFEVTNQQMRKPLTSDAGEAPPR</sequence>
<dbReference type="Proteomes" id="UP000319825">
    <property type="component" value="Unassembled WGS sequence"/>
</dbReference>
<keyword evidence="2" id="KW-0012">Acyltransferase</keyword>
<protein>
    <submittedName>
        <fullName evidence="5">Acetyltransferase (GNAT) family protein</fullName>
    </submittedName>
</protein>
<dbReference type="GO" id="GO:0016747">
    <property type="term" value="F:acyltransferase activity, transferring groups other than amino-acyl groups"/>
    <property type="evidence" value="ECO:0007669"/>
    <property type="project" value="InterPro"/>
</dbReference>
<dbReference type="Gene3D" id="3.40.630.30">
    <property type="match status" value="1"/>
</dbReference>
<dbReference type="PANTHER" id="PTHR43420:SF47">
    <property type="entry name" value="N-ACETYLTRANSFERASE DOMAIN-CONTAINING PROTEIN"/>
    <property type="match status" value="1"/>
</dbReference>
<evidence type="ECO:0000259" key="4">
    <source>
        <dbReference type="PROSITE" id="PS51186"/>
    </source>
</evidence>
<organism evidence="5 6">
    <name type="scientific">Micromonospora olivasterospora</name>
    <dbReference type="NCBI Taxonomy" id="1880"/>
    <lineage>
        <taxon>Bacteria</taxon>
        <taxon>Bacillati</taxon>
        <taxon>Actinomycetota</taxon>
        <taxon>Actinomycetes</taxon>
        <taxon>Micromonosporales</taxon>
        <taxon>Micromonosporaceae</taxon>
        <taxon>Micromonospora</taxon>
    </lineage>
</organism>
<evidence type="ECO:0000313" key="6">
    <source>
        <dbReference type="Proteomes" id="UP000319825"/>
    </source>
</evidence>
<accession>A0A562I4G2</accession>
<gene>
    <name evidence="5" type="ORF">JD77_00791</name>
</gene>
<evidence type="ECO:0000313" key="5">
    <source>
        <dbReference type="EMBL" id="TWH65852.1"/>
    </source>
</evidence>
<keyword evidence="1 5" id="KW-0808">Transferase</keyword>
<keyword evidence="6" id="KW-1185">Reference proteome</keyword>
<comment type="caution">
    <text evidence="5">The sequence shown here is derived from an EMBL/GenBank/DDBJ whole genome shotgun (WGS) entry which is preliminary data.</text>
</comment>
<evidence type="ECO:0000256" key="1">
    <source>
        <dbReference type="ARBA" id="ARBA00022679"/>
    </source>
</evidence>
<dbReference type="Pfam" id="PF00583">
    <property type="entry name" value="Acetyltransf_1"/>
    <property type="match status" value="1"/>
</dbReference>
<proteinExistence type="predicted"/>
<evidence type="ECO:0000256" key="2">
    <source>
        <dbReference type="ARBA" id="ARBA00023315"/>
    </source>
</evidence>
<name>A0A562I4G2_MICOL</name>
<feature type="region of interest" description="Disordered" evidence="3">
    <location>
        <begin position="1"/>
        <end position="29"/>
    </location>
</feature>
<evidence type="ECO:0000256" key="3">
    <source>
        <dbReference type="SAM" id="MobiDB-lite"/>
    </source>
</evidence>